<organism evidence="1 2">
    <name type="scientific">Streptomyces rubradiris</name>
    <name type="common">Streptomyces achromogenes subsp. rubradiris</name>
    <dbReference type="NCBI Taxonomy" id="285531"/>
    <lineage>
        <taxon>Bacteria</taxon>
        <taxon>Bacillati</taxon>
        <taxon>Actinomycetota</taxon>
        <taxon>Actinomycetes</taxon>
        <taxon>Kitasatosporales</taxon>
        <taxon>Streptomycetaceae</taxon>
        <taxon>Streptomyces</taxon>
    </lineage>
</organism>
<comment type="caution">
    <text evidence="1">The sequence shown here is derived from an EMBL/GenBank/DDBJ whole genome shotgun (WGS) entry which is preliminary data.</text>
</comment>
<keyword evidence="2" id="KW-1185">Reference proteome</keyword>
<evidence type="ECO:0000313" key="2">
    <source>
        <dbReference type="Proteomes" id="UP000646738"/>
    </source>
</evidence>
<accession>A0ABQ3RML3</accession>
<proteinExistence type="predicted"/>
<evidence type="ECO:0000313" key="1">
    <source>
        <dbReference type="EMBL" id="GHI57106.1"/>
    </source>
</evidence>
<dbReference type="EMBL" id="BNEA01000015">
    <property type="protein sequence ID" value="GHI57106.1"/>
    <property type="molecule type" value="Genomic_DNA"/>
</dbReference>
<name>A0ABQ3RML3_STRRR</name>
<sequence>MLAHRLGRAEAGLPGHLVHRQLGGLQQLPGPLHALLGEPLAGADAGLLAEAPGEGAHRHRLLCGHVPQLDRLVQPAERPGAGGRRRRELGIGHRALHVLGLAAVAVGRYDRDPGDLVGDRRTEVAPDHVQAQIDPGGHPGRGQHVAVVDEQHVGVHLDLREHPLEPLGVGPVRGGRAAVQTAGGGEDVGAGAYGGEPGAGADMGEGDGEFVGEPALLVDRAQLVRGRDDHRVGGGQRLRAVRDVEGEVGVRVDPAGRADGAGDDLVQAAPQRVPGPAEDPVRDAQFEGQQAVQSEDGDPVRAEIPFGGHGPILANAVLRATRCDRCEKRNLVT</sequence>
<reference evidence="2" key="1">
    <citation type="submission" date="2023-07" db="EMBL/GenBank/DDBJ databases">
        <title>Whole genome shotgun sequence of Streptomyces achromogenes subsp. rubradiris NBRC 14000.</title>
        <authorList>
            <person name="Komaki H."/>
            <person name="Tamura T."/>
        </authorList>
    </citation>
    <scope>NUCLEOTIDE SEQUENCE [LARGE SCALE GENOMIC DNA]</scope>
    <source>
        <strain evidence="2">NBRC 14000</strain>
    </source>
</reference>
<gene>
    <name evidence="1" type="ORF">Srubr_69520</name>
</gene>
<protein>
    <submittedName>
        <fullName evidence="1">Uncharacterized protein</fullName>
    </submittedName>
</protein>
<dbReference type="Proteomes" id="UP000646738">
    <property type="component" value="Unassembled WGS sequence"/>
</dbReference>